<organism evidence="2">
    <name type="scientific">Mycobacterium xenopi 4042</name>
    <dbReference type="NCBI Taxonomy" id="1299334"/>
    <lineage>
        <taxon>Bacteria</taxon>
        <taxon>Bacillati</taxon>
        <taxon>Actinomycetota</taxon>
        <taxon>Actinomycetes</taxon>
        <taxon>Mycobacteriales</taxon>
        <taxon>Mycobacteriaceae</taxon>
        <taxon>Mycobacterium</taxon>
    </lineage>
</organism>
<dbReference type="PANTHER" id="PTHR47957">
    <property type="entry name" value="ATP-DEPENDENT HELICASE HRQ1"/>
    <property type="match status" value="1"/>
</dbReference>
<evidence type="ECO:0000256" key="1">
    <source>
        <dbReference type="SAM" id="MobiDB-lite"/>
    </source>
</evidence>
<dbReference type="AlphaFoldDB" id="X8EEV3"/>
<accession>X8EEV3</accession>
<dbReference type="GO" id="GO:0036297">
    <property type="term" value="P:interstrand cross-link repair"/>
    <property type="evidence" value="ECO:0007669"/>
    <property type="project" value="TreeGrafter"/>
</dbReference>
<sequence length="382" mass="41753">MLIARDDPLDTYLVHHPAALLDKPIERVVIDPANPYLLGPQLLCAATELTLDDDEVRALRAEDVASTLVDDGLLRHRFGKYFPAPVWTASCRRHPGPTDGQVVIVEADTGGCWHRQRQPSPATVHPGAVYLHQGDSYVVDSLDTEDGIAFVHAEDPGYATFAREVTDIAVTGEGERMVFGPVTLGLVPVTVTNQVIGYLRRRLNGEVLDFIDLDMPAHTLPTTAVMYTITPESLQRNGIDGPRIPGALHAASTRRSGCCRWWPAATGRHRRLSAAVGPDPFARLPTVFVYDGYPAGRLRRTRLSSGEDLAERDGRGDRGVRMPHRLPVVCAVAEMRKRQPTAGQSGCGRRVAVGARRIDRRMTTDPRRATSVAMAATPPTLC</sequence>
<dbReference type="EMBL" id="JAOB01000004">
    <property type="protein sequence ID" value="EUA78711.1"/>
    <property type="molecule type" value="Genomic_DNA"/>
</dbReference>
<dbReference type="GO" id="GO:0043138">
    <property type="term" value="F:3'-5' DNA helicase activity"/>
    <property type="evidence" value="ECO:0007669"/>
    <property type="project" value="TreeGrafter"/>
</dbReference>
<reference evidence="2" key="1">
    <citation type="submission" date="2014-01" db="EMBL/GenBank/DDBJ databases">
        <authorList>
            <person name="Brown-Elliot B."/>
            <person name="Wallace R."/>
            <person name="Lenaerts A."/>
            <person name="Ordway D."/>
            <person name="DeGroote M.A."/>
            <person name="Parker T."/>
            <person name="Sizemore C."/>
            <person name="Tallon L.J."/>
            <person name="Sadzewicz L.K."/>
            <person name="Sengamalay N."/>
            <person name="Fraser C.M."/>
            <person name="Hine E."/>
            <person name="Shefchek K.A."/>
            <person name="Das S.P."/>
            <person name="Tettelin H."/>
        </authorList>
    </citation>
    <scope>NUCLEOTIDE SEQUENCE [LARGE SCALE GENOMIC DNA]</scope>
    <source>
        <strain evidence="2">4042</strain>
    </source>
</reference>
<dbReference type="PANTHER" id="PTHR47957:SF3">
    <property type="entry name" value="ATP-DEPENDENT HELICASE HRQ1"/>
    <property type="match status" value="1"/>
</dbReference>
<proteinExistence type="predicted"/>
<dbReference type="GO" id="GO:0006289">
    <property type="term" value="P:nucleotide-excision repair"/>
    <property type="evidence" value="ECO:0007669"/>
    <property type="project" value="TreeGrafter"/>
</dbReference>
<name>X8EEV3_MYCXE</name>
<dbReference type="PATRIC" id="fig|1299334.3.peg.238"/>
<evidence type="ECO:0000313" key="2">
    <source>
        <dbReference type="EMBL" id="EUA78711.1"/>
    </source>
</evidence>
<comment type="caution">
    <text evidence="2">The sequence shown here is derived from an EMBL/GenBank/DDBJ whole genome shotgun (WGS) entry which is preliminary data.</text>
</comment>
<gene>
    <name evidence="2" type="ORF">I553_3002</name>
</gene>
<feature type="region of interest" description="Disordered" evidence="1">
    <location>
        <begin position="363"/>
        <end position="382"/>
    </location>
</feature>
<protein>
    <submittedName>
        <fullName evidence="2">Uncharacterized protein</fullName>
    </submittedName>
</protein>